<evidence type="ECO:0000313" key="12">
    <source>
        <dbReference type="Proteomes" id="UP000799770"/>
    </source>
</evidence>
<evidence type="ECO:0000256" key="4">
    <source>
        <dbReference type="ARBA" id="ARBA00022525"/>
    </source>
</evidence>
<organism evidence="11 12">
    <name type="scientific">Lophiotrema nucula</name>
    <dbReference type="NCBI Taxonomy" id="690887"/>
    <lineage>
        <taxon>Eukaryota</taxon>
        <taxon>Fungi</taxon>
        <taxon>Dikarya</taxon>
        <taxon>Ascomycota</taxon>
        <taxon>Pezizomycotina</taxon>
        <taxon>Dothideomycetes</taxon>
        <taxon>Pleosporomycetidae</taxon>
        <taxon>Pleosporales</taxon>
        <taxon>Lophiotremataceae</taxon>
        <taxon>Lophiotrema</taxon>
    </lineage>
</organism>
<keyword evidence="8" id="KW-0326">Glycosidase</keyword>
<keyword evidence="5" id="KW-0732">Signal</keyword>
<dbReference type="GO" id="GO:0009986">
    <property type="term" value="C:cell surface"/>
    <property type="evidence" value="ECO:0007669"/>
    <property type="project" value="TreeGrafter"/>
</dbReference>
<proteinExistence type="inferred from homology"/>
<feature type="region of interest" description="Disordered" evidence="10">
    <location>
        <begin position="220"/>
        <end position="304"/>
    </location>
</feature>
<evidence type="ECO:0000256" key="8">
    <source>
        <dbReference type="ARBA" id="ARBA00023295"/>
    </source>
</evidence>
<comment type="subcellular location">
    <subcellularLocation>
        <location evidence="1">Secreted</location>
        <location evidence="1">Cell wall</location>
    </subcellularLocation>
</comment>
<evidence type="ECO:0000256" key="10">
    <source>
        <dbReference type="SAM" id="MobiDB-lite"/>
    </source>
</evidence>
<reference evidence="11" key="1">
    <citation type="journal article" date="2020" name="Stud. Mycol.">
        <title>101 Dothideomycetes genomes: a test case for predicting lifestyles and emergence of pathogens.</title>
        <authorList>
            <person name="Haridas S."/>
            <person name="Albert R."/>
            <person name="Binder M."/>
            <person name="Bloem J."/>
            <person name="Labutti K."/>
            <person name="Salamov A."/>
            <person name="Andreopoulos B."/>
            <person name="Baker S."/>
            <person name="Barry K."/>
            <person name="Bills G."/>
            <person name="Bluhm B."/>
            <person name="Cannon C."/>
            <person name="Castanera R."/>
            <person name="Culley D."/>
            <person name="Daum C."/>
            <person name="Ezra D."/>
            <person name="Gonzalez J."/>
            <person name="Henrissat B."/>
            <person name="Kuo A."/>
            <person name="Liang C."/>
            <person name="Lipzen A."/>
            <person name="Lutzoni F."/>
            <person name="Magnuson J."/>
            <person name="Mondo S."/>
            <person name="Nolan M."/>
            <person name="Ohm R."/>
            <person name="Pangilinan J."/>
            <person name="Park H.-J."/>
            <person name="Ramirez L."/>
            <person name="Alfaro M."/>
            <person name="Sun H."/>
            <person name="Tritt A."/>
            <person name="Yoshinaga Y."/>
            <person name="Zwiers L.-H."/>
            <person name="Turgeon B."/>
            <person name="Goodwin S."/>
            <person name="Spatafora J."/>
            <person name="Crous P."/>
            <person name="Grigoriev I."/>
        </authorList>
    </citation>
    <scope>NUCLEOTIDE SEQUENCE</scope>
    <source>
        <strain evidence="11">CBS 627.86</strain>
    </source>
</reference>
<evidence type="ECO:0000256" key="1">
    <source>
        <dbReference type="ARBA" id="ARBA00004191"/>
    </source>
</evidence>
<evidence type="ECO:0000256" key="7">
    <source>
        <dbReference type="ARBA" id="ARBA00023180"/>
    </source>
</evidence>
<keyword evidence="7" id="KW-0325">Glycoprotein</keyword>
<keyword evidence="4" id="KW-0964">Secreted</keyword>
<dbReference type="EMBL" id="ML977311">
    <property type="protein sequence ID" value="KAF2121726.1"/>
    <property type="molecule type" value="Genomic_DNA"/>
</dbReference>
<dbReference type="SUPFAM" id="SSF51445">
    <property type="entry name" value="(Trans)glycosidases"/>
    <property type="match status" value="1"/>
</dbReference>
<keyword evidence="6 11" id="KW-0378">Hydrolase</keyword>
<accession>A0A6A5ZR49</accession>
<dbReference type="GO" id="GO:0005576">
    <property type="term" value="C:extracellular region"/>
    <property type="evidence" value="ECO:0007669"/>
    <property type="project" value="TreeGrafter"/>
</dbReference>
<evidence type="ECO:0000256" key="2">
    <source>
        <dbReference type="ARBA" id="ARBA00008773"/>
    </source>
</evidence>
<feature type="compositionally biased region" description="Low complexity" evidence="10">
    <location>
        <begin position="220"/>
        <end position="262"/>
    </location>
</feature>
<dbReference type="GO" id="GO:0009277">
    <property type="term" value="C:fungal-type cell wall"/>
    <property type="evidence" value="ECO:0007669"/>
    <property type="project" value="UniProtKB-ARBA"/>
</dbReference>
<comment type="similarity">
    <text evidence="2">Belongs to the glycosyl hydrolase 17 family.</text>
</comment>
<name>A0A6A5ZR49_9PLEO</name>
<evidence type="ECO:0000256" key="5">
    <source>
        <dbReference type="ARBA" id="ARBA00022729"/>
    </source>
</evidence>
<evidence type="ECO:0000313" key="11">
    <source>
        <dbReference type="EMBL" id="KAF2121726.1"/>
    </source>
</evidence>
<gene>
    <name evidence="11" type="ORF">BDV96DRAFT_626983</name>
</gene>
<dbReference type="AlphaFoldDB" id="A0A6A5ZR49"/>
<dbReference type="GO" id="GO:0071555">
    <property type="term" value="P:cell wall organization"/>
    <property type="evidence" value="ECO:0007669"/>
    <property type="project" value="UniProtKB-KW"/>
</dbReference>
<dbReference type="PANTHER" id="PTHR16631">
    <property type="entry name" value="GLUCAN 1,3-BETA-GLUCOSIDASE"/>
    <property type="match status" value="1"/>
</dbReference>
<evidence type="ECO:0000256" key="9">
    <source>
        <dbReference type="ARBA" id="ARBA00023316"/>
    </source>
</evidence>
<dbReference type="InterPro" id="IPR050732">
    <property type="entry name" value="Beta-glucan_modifiers"/>
</dbReference>
<dbReference type="InterPro" id="IPR017853">
    <property type="entry name" value="GH"/>
</dbReference>
<keyword evidence="3" id="KW-0134">Cell wall</keyword>
<dbReference type="GO" id="GO:0042973">
    <property type="term" value="F:glucan endo-1,3-beta-D-glucosidase activity"/>
    <property type="evidence" value="ECO:0007669"/>
    <property type="project" value="TreeGrafter"/>
</dbReference>
<dbReference type="Gene3D" id="3.20.20.80">
    <property type="entry name" value="Glycosidases"/>
    <property type="match status" value="1"/>
</dbReference>
<sequence>MTLHWSFVVLGCRGAKAAHSHFLSCEAVHLQTNPLISTTVALEVSLSTAWSAALSLLSSIHLGASLVSIPPVTLSLPIAQCCRAAAFASSPSTSGITVANAVGGLTVLVGFLFSVYLEPSPKSENNKASTMKSSFLYVAGALMATVAAHPHNLKRALVTEVVWTTLPVANVIVYVDETGEPYSTDTLEQSTVVPTTVVETVSASSLAFQLVSSAKSVTSSVGSTSSAAPVSSSTPVVSTSTSSIAPSPPSSSVVTSDAVTTSEYVKPSPTPQSSAEPSKSSGAAPAPSSNSLEKGSPKVVPQAASDGLPIGVTYDPYKAGPACKTSSEISDDFNKMFDKYGIVRIYGDDCGQIPVAVERAKARGKQLMGGIYQPDQDITNVVNKLIDAVRQQANGDWSVLPVVSVENERLNEHQMSASAIVDAINKARDALKFAGFNGMVGAVDTAPATTQNPAICNAADVVLVNVHAFFDSNTRAEDSGPFVKGQVDQVRNACGGKRVIVTESGWPHEGDSHNQAVPGRANQQSAIDSLLSSFDHDLFLFNAFDDPWKSDSGATFNAEKYWGIL</sequence>
<feature type="compositionally biased region" description="Low complexity" evidence="10">
    <location>
        <begin position="271"/>
        <end position="291"/>
    </location>
</feature>
<evidence type="ECO:0000256" key="6">
    <source>
        <dbReference type="ARBA" id="ARBA00022801"/>
    </source>
</evidence>
<protein>
    <submittedName>
        <fullName evidence="11">Glycoside hydrolase superfamily</fullName>
    </submittedName>
</protein>
<dbReference type="Proteomes" id="UP000799770">
    <property type="component" value="Unassembled WGS sequence"/>
</dbReference>
<dbReference type="PANTHER" id="PTHR16631:SF14">
    <property type="entry name" value="FAMILY 17 GLUCOSIDASE SCW10-RELATED"/>
    <property type="match status" value="1"/>
</dbReference>
<dbReference type="OrthoDB" id="941679at2759"/>
<evidence type="ECO:0000256" key="3">
    <source>
        <dbReference type="ARBA" id="ARBA00022512"/>
    </source>
</evidence>
<dbReference type="FunFam" id="3.20.20.80:FF:000111">
    <property type="entry name" value="Soluble cell wall protein"/>
    <property type="match status" value="1"/>
</dbReference>
<keyword evidence="9" id="KW-0961">Cell wall biogenesis/degradation</keyword>
<keyword evidence="12" id="KW-1185">Reference proteome</keyword>